<dbReference type="RefSeq" id="WP_015732610.1">
    <property type="nucleotide sequence ID" value="NC_013407.1"/>
</dbReference>
<keyword evidence="7 9" id="KW-0808">Transferase</keyword>
<accession>C9RFN7</accession>
<feature type="binding site" evidence="10">
    <location>
        <position position="152"/>
    </location>
    <ligand>
        <name>substrate</name>
    </ligand>
</feature>
<sequence>MLKDYALKVLKKSLEYDVGFGDLTTESIIPNNTIAEGFIEAKETCIVCGIDFIVEFFENYGVKCEKLVEDGDKALGKILKIKGDAKTILILERTALNLIMHLSGIATTTNRVVKKVRAVNKNVKIACTRKTLPMLSPLQKYAVIVGGGDPHRFRLDDCILIKDNHISVVGLKEAVRKAREKVSFTKKIEVEVSNFKELREALEEKVDIIMLDNFKPDEIKKALEIINEFEIKNKFRPIIEVSGGITEKNILDYAIHNVDVISLGFLTHSVKSVDMSLTLKRI</sequence>
<dbReference type="InterPro" id="IPR013785">
    <property type="entry name" value="Aldolase_TIM"/>
</dbReference>
<dbReference type="HOGENOM" id="CLU_039622_2_0_2"/>
<dbReference type="STRING" id="579137.Metvu_0530"/>
<evidence type="ECO:0000256" key="4">
    <source>
        <dbReference type="ARBA" id="ARBA00011218"/>
    </source>
</evidence>
<evidence type="ECO:0000313" key="14">
    <source>
        <dbReference type="Proteomes" id="UP000002063"/>
    </source>
</evidence>
<organism evidence="13 14">
    <name type="scientific">Methanocaldococcus vulcanius (strain ATCC 700851 / DSM 12094 / M7)</name>
    <name type="common">Methanococcus vulcanius</name>
    <dbReference type="NCBI Taxonomy" id="579137"/>
    <lineage>
        <taxon>Archaea</taxon>
        <taxon>Methanobacteriati</taxon>
        <taxon>Methanobacteriota</taxon>
        <taxon>Methanomada group</taxon>
        <taxon>Methanococci</taxon>
        <taxon>Methanococcales</taxon>
        <taxon>Methanocaldococcaceae</taxon>
        <taxon>Methanocaldococcus</taxon>
    </lineage>
</organism>
<dbReference type="SUPFAM" id="SSF54675">
    <property type="entry name" value="Nicotinate/Quinolinate PRTase N-terminal domain-like"/>
    <property type="match status" value="1"/>
</dbReference>
<dbReference type="Pfam" id="PF01729">
    <property type="entry name" value="QRPTase_C"/>
    <property type="match status" value="1"/>
</dbReference>
<evidence type="ECO:0000259" key="12">
    <source>
        <dbReference type="Pfam" id="PF02749"/>
    </source>
</evidence>
<name>C9RFN7_METVM</name>
<feature type="binding site" evidence="10">
    <location>
        <position position="162"/>
    </location>
    <ligand>
        <name>substrate</name>
    </ligand>
</feature>
<evidence type="ECO:0000256" key="1">
    <source>
        <dbReference type="ARBA" id="ARBA00003237"/>
    </source>
</evidence>
<dbReference type="PANTHER" id="PTHR32179:SF3">
    <property type="entry name" value="NICOTINATE-NUCLEOTIDE PYROPHOSPHORYLASE [CARBOXYLATING]"/>
    <property type="match status" value="1"/>
</dbReference>
<feature type="binding site" evidence="10">
    <location>
        <position position="93"/>
    </location>
    <ligand>
        <name>substrate</name>
    </ligand>
</feature>
<comment type="catalytic activity">
    <reaction evidence="8 9">
        <text>nicotinate beta-D-ribonucleotide + CO2 + diphosphate = quinolinate + 5-phospho-alpha-D-ribose 1-diphosphate + 2 H(+)</text>
        <dbReference type="Rhea" id="RHEA:12733"/>
        <dbReference type="ChEBI" id="CHEBI:15378"/>
        <dbReference type="ChEBI" id="CHEBI:16526"/>
        <dbReference type="ChEBI" id="CHEBI:29959"/>
        <dbReference type="ChEBI" id="CHEBI:33019"/>
        <dbReference type="ChEBI" id="CHEBI:57502"/>
        <dbReference type="ChEBI" id="CHEBI:58017"/>
        <dbReference type="EC" id="2.4.2.19"/>
    </reaction>
</comment>
<evidence type="ECO:0000256" key="7">
    <source>
        <dbReference type="ARBA" id="ARBA00022679"/>
    </source>
</evidence>
<dbReference type="OrthoDB" id="115072at2157"/>
<dbReference type="FunFam" id="3.20.20.70:FF:000030">
    <property type="entry name" value="Nicotinate-nucleotide pyrophosphorylase, carboxylating"/>
    <property type="match status" value="1"/>
</dbReference>
<dbReference type="CDD" id="cd01572">
    <property type="entry name" value="QPRTase"/>
    <property type="match status" value="1"/>
</dbReference>
<gene>
    <name evidence="13" type="ordered locus">Metvu_0530</name>
</gene>
<comment type="function">
    <text evidence="1 9">Involved in the catabolism of quinolinic acid (QA).</text>
</comment>
<comment type="subunit">
    <text evidence="4 9">Hexamer formed by 3 homodimers.</text>
</comment>
<keyword evidence="14" id="KW-1185">Reference proteome</keyword>
<dbReference type="PIRSF" id="PIRSF006250">
    <property type="entry name" value="NadC_ModD"/>
    <property type="match status" value="1"/>
</dbReference>
<evidence type="ECO:0000256" key="6">
    <source>
        <dbReference type="ARBA" id="ARBA00022676"/>
    </source>
</evidence>
<evidence type="ECO:0000256" key="3">
    <source>
        <dbReference type="ARBA" id="ARBA00009400"/>
    </source>
</evidence>
<reference evidence="13" key="1">
    <citation type="submission" date="2009-10" db="EMBL/GenBank/DDBJ databases">
        <title>Complete sequence of chromosome of Methanocaldococcus vulcanius M7.</title>
        <authorList>
            <consortium name="US DOE Joint Genome Institute"/>
            <person name="Lucas S."/>
            <person name="Copeland A."/>
            <person name="Lapidus A."/>
            <person name="Glavina del Rio T."/>
            <person name="Dalin E."/>
            <person name="Tice H."/>
            <person name="Bruce D."/>
            <person name="Goodwin L."/>
            <person name="Pitluck S."/>
            <person name="Lcollab F.I."/>
            <person name="Brettin T."/>
            <person name="Detter J.C."/>
            <person name="Han C."/>
            <person name="Tapia R."/>
            <person name="Kuske C.R."/>
            <person name="Schmutz J."/>
            <person name="Larimer F."/>
            <person name="Land M."/>
            <person name="Hauser L."/>
            <person name="Kyrpides N."/>
            <person name="Ovchinikova G."/>
            <person name="Sieprawska-Lupa M."/>
            <person name="Whitman W.B."/>
            <person name="Woyke T."/>
        </authorList>
    </citation>
    <scope>NUCLEOTIDE SEQUENCE [LARGE SCALE GENOMIC DNA]</scope>
    <source>
        <strain evidence="13">M7</strain>
    </source>
</reference>
<keyword evidence="5 9" id="KW-0662">Pyridine nucleotide biosynthesis</keyword>
<dbReference type="UniPathway" id="UPA00253">
    <property type="reaction ID" value="UER00331"/>
</dbReference>
<dbReference type="InterPro" id="IPR002638">
    <property type="entry name" value="Quinolinate_PRibosylTrfase_C"/>
</dbReference>
<dbReference type="GO" id="GO:0009435">
    <property type="term" value="P:NAD+ biosynthetic process"/>
    <property type="evidence" value="ECO:0007669"/>
    <property type="project" value="UniProtKB-UniPathway"/>
</dbReference>
<evidence type="ECO:0000313" key="13">
    <source>
        <dbReference type="EMBL" id="ACX72389.1"/>
    </source>
</evidence>
<evidence type="ECO:0000256" key="8">
    <source>
        <dbReference type="ARBA" id="ARBA00047445"/>
    </source>
</evidence>
<feature type="binding site" evidence="10">
    <location>
        <begin position="263"/>
        <end position="265"/>
    </location>
    <ligand>
        <name>substrate</name>
    </ligand>
</feature>
<dbReference type="Gene3D" id="3.90.1170.20">
    <property type="entry name" value="Quinolinate phosphoribosyl transferase, N-terminal domain"/>
    <property type="match status" value="1"/>
</dbReference>
<dbReference type="GO" id="GO:0005737">
    <property type="term" value="C:cytoplasm"/>
    <property type="evidence" value="ECO:0007669"/>
    <property type="project" value="TreeGrafter"/>
</dbReference>
<dbReference type="KEGG" id="mvu:Metvu_0530"/>
<dbReference type="SUPFAM" id="SSF51690">
    <property type="entry name" value="Nicotinate/Quinolinate PRTase C-terminal domain-like"/>
    <property type="match status" value="1"/>
</dbReference>
<dbReference type="GeneID" id="8512863"/>
<dbReference type="InterPro" id="IPR037128">
    <property type="entry name" value="Quinolinate_PRibosylTase_N_sf"/>
</dbReference>
<dbReference type="AlphaFoldDB" id="C9RFN7"/>
<dbReference type="InterPro" id="IPR036068">
    <property type="entry name" value="Nicotinate_pribotase-like_C"/>
</dbReference>
<dbReference type="Proteomes" id="UP000002063">
    <property type="component" value="Chromosome"/>
</dbReference>
<dbReference type="InterPro" id="IPR027277">
    <property type="entry name" value="NadC/ModD"/>
</dbReference>
<feature type="binding site" evidence="10">
    <location>
        <begin position="242"/>
        <end position="244"/>
    </location>
    <ligand>
        <name>substrate</name>
    </ligand>
</feature>
<feature type="binding site" evidence="10">
    <location>
        <begin position="128"/>
        <end position="130"/>
    </location>
    <ligand>
        <name>substrate</name>
    </ligand>
</feature>
<evidence type="ECO:0000256" key="10">
    <source>
        <dbReference type="PIRSR" id="PIRSR006250-1"/>
    </source>
</evidence>
<evidence type="ECO:0000256" key="2">
    <source>
        <dbReference type="ARBA" id="ARBA00004893"/>
    </source>
</evidence>
<protein>
    <recommendedName>
        <fullName evidence="9">Nicotinate-nucleotide pyrophosphorylase [carboxylating]</fullName>
        <ecNumber evidence="9">2.4.2.19</ecNumber>
    </recommendedName>
    <alternativeName>
        <fullName evidence="9">Quinolinate phosphoribosyltransferase [decarboxylating]</fullName>
    </alternativeName>
</protein>
<dbReference type="Pfam" id="PF02749">
    <property type="entry name" value="QRPTase_N"/>
    <property type="match status" value="1"/>
</dbReference>
<feature type="binding site" evidence="10">
    <location>
        <position position="212"/>
    </location>
    <ligand>
        <name>substrate</name>
    </ligand>
</feature>
<feature type="domain" description="Quinolinate phosphoribosyl transferase N-terminal" evidence="12">
    <location>
        <begin position="22"/>
        <end position="103"/>
    </location>
</feature>
<comment type="similarity">
    <text evidence="3 9">Belongs to the NadC/ModD family.</text>
</comment>
<dbReference type="NCBIfam" id="TIGR00078">
    <property type="entry name" value="nadC"/>
    <property type="match status" value="1"/>
</dbReference>
<dbReference type="InterPro" id="IPR004393">
    <property type="entry name" value="NadC"/>
</dbReference>
<proteinExistence type="inferred from homology"/>
<feature type="domain" description="Quinolinate phosphoribosyl transferase C-terminal" evidence="11">
    <location>
        <begin position="105"/>
        <end position="277"/>
    </location>
</feature>
<dbReference type="eggNOG" id="arCOG01482">
    <property type="taxonomic scope" value="Archaea"/>
</dbReference>
<dbReference type="EC" id="2.4.2.19" evidence="9"/>
<dbReference type="EMBL" id="CP001787">
    <property type="protein sequence ID" value="ACX72389.1"/>
    <property type="molecule type" value="Genomic_DNA"/>
</dbReference>
<dbReference type="InterPro" id="IPR022412">
    <property type="entry name" value="Quinolinate_PRibosylTrfase_N"/>
</dbReference>
<feature type="binding site" evidence="10">
    <location>
        <position position="191"/>
    </location>
    <ligand>
        <name>substrate</name>
    </ligand>
</feature>
<keyword evidence="6 9" id="KW-0328">Glycosyltransferase</keyword>
<dbReference type="Gene3D" id="3.20.20.70">
    <property type="entry name" value="Aldolase class I"/>
    <property type="match status" value="1"/>
</dbReference>
<evidence type="ECO:0000256" key="9">
    <source>
        <dbReference type="PIRNR" id="PIRNR006250"/>
    </source>
</evidence>
<comment type="pathway">
    <text evidence="2 9">Cofactor biosynthesis; NAD(+) biosynthesis; nicotinate D-ribonucleotide from quinolinate: step 1/1.</text>
</comment>
<dbReference type="FunFam" id="3.90.1170.20:FF:000001">
    <property type="entry name" value="Nicotinate-nucleotide diphosphorylase (Carboxylating)"/>
    <property type="match status" value="1"/>
</dbReference>
<evidence type="ECO:0000259" key="11">
    <source>
        <dbReference type="Pfam" id="PF01729"/>
    </source>
</evidence>
<dbReference type="GO" id="GO:0034213">
    <property type="term" value="P:quinolinate catabolic process"/>
    <property type="evidence" value="ECO:0007669"/>
    <property type="project" value="TreeGrafter"/>
</dbReference>
<dbReference type="PANTHER" id="PTHR32179">
    <property type="entry name" value="NICOTINATE-NUCLEOTIDE PYROPHOSPHORYLASE [CARBOXYLATING]"/>
    <property type="match status" value="1"/>
</dbReference>
<dbReference type="GO" id="GO:0004514">
    <property type="term" value="F:nicotinate-nucleotide diphosphorylase (carboxylating) activity"/>
    <property type="evidence" value="ECO:0007669"/>
    <property type="project" value="UniProtKB-EC"/>
</dbReference>
<evidence type="ECO:0000256" key="5">
    <source>
        <dbReference type="ARBA" id="ARBA00022642"/>
    </source>
</evidence>